<accession>A0A9D4N7M5</accession>
<keyword evidence="2" id="KW-1185">Reference proteome</keyword>
<name>A0A9D4N7M5_DREPO</name>
<protein>
    <submittedName>
        <fullName evidence="1">Uncharacterized protein</fullName>
    </submittedName>
</protein>
<gene>
    <name evidence="1" type="ORF">DPMN_015370</name>
</gene>
<reference evidence="1" key="1">
    <citation type="journal article" date="2019" name="bioRxiv">
        <title>The Genome of the Zebra Mussel, Dreissena polymorpha: A Resource for Invasive Species Research.</title>
        <authorList>
            <person name="McCartney M.A."/>
            <person name="Auch B."/>
            <person name="Kono T."/>
            <person name="Mallez S."/>
            <person name="Zhang Y."/>
            <person name="Obille A."/>
            <person name="Becker A."/>
            <person name="Abrahante J.E."/>
            <person name="Garbe J."/>
            <person name="Badalamenti J.P."/>
            <person name="Herman A."/>
            <person name="Mangelson H."/>
            <person name="Liachko I."/>
            <person name="Sullivan S."/>
            <person name="Sone E.D."/>
            <person name="Koren S."/>
            <person name="Silverstein K.A.T."/>
            <person name="Beckman K.B."/>
            <person name="Gohl D.M."/>
        </authorList>
    </citation>
    <scope>NUCLEOTIDE SEQUENCE</scope>
    <source>
        <strain evidence="1">Duluth1</strain>
        <tissue evidence="1">Whole animal</tissue>
    </source>
</reference>
<dbReference type="EMBL" id="JAIWYP010000001">
    <property type="protein sequence ID" value="KAH3891277.1"/>
    <property type="molecule type" value="Genomic_DNA"/>
</dbReference>
<dbReference type="AlphaFoldDB" id="A0A9D4N7M5"/>
<proteinExistence type="predicted"/>
<evidence type="ECO:0000313" key="2">
    <source>
        <dbReference type="Proteomes" id="UP000828390"/>
    </source>
</evidence>
<organism evidence="1 2">
    <name type="scientific">Dreissena polymorpha</name>
    <name type="common">Zebra mussel</name>
    <name type="synonym">Mytilus polymorpha</name>
    <dbReference type="NCBI Taxonomy" id="45954"/>
    <lineage>
        <taxon>Eukaryota</taxon>
        <taxon>Metazoa</taxon>
        <taxon>Spiralia</taxon>
        <taxon>Lophotrochozoa</taxon>
        <taxon>Mollusca</taxon>
        <taxon>Bivalvia</taxon>
        <taxon>Autobranchia</taxon>
        <taxon>Heteroconchia</taxon>
        <taxon>Euheterodonta</taxon>
        <taxon>Imparidentia</taxon>
        <taxon>Neoheterodontei</taxon>
        <taxon>Myida</taxon>
        <taxon>Dreissenoidea</taxon>
        <taxon>Dreissenidae</taxon>
        <taxon>Dreissena</taxon>
    </lineage>
</organism>
<reference evidence="1" key="2">
    <citation type="submission" date="2020-11" db="EMBL/GenBank/DDBJ databases">
        <authorList>
            <person name="McCartney M.A."/>
            <person name="Auch B."/>
            <person name="Kono T."/>
            <person name="Mallez S."/>
            <person name="Becker A."/>
            <person name="Gohl D.M."/>
            <person name="Silverstein K.A.T."/>
            <person name="Koren S."/>
            <person name="Bechman K.B."/>
            <person name="Herman A."/>
            <person name="Abrahante J.E."/>
            <person name="Garbe J."/>
        </authorList>
    </citation>
    <scope>NUCLEOTIDE SEQUENCE</scope>
    <source>
        <strain evidence="1">Duluth1</strain>
        <tissue evidence="1">Whole animal</tissue>
    </source>
</reference>
<evidence type="ECO:0000313" key="1">
    <source>
        <dbReference type="EMBL" id="KAH3891277.1"/>
    </source>
</evidence>
<dbReference type="Proteomes" id="UP000828390">
    <property type="component" value="Unassembled WGS sequence"/>
</dbReference>
<sequence length="81" mass="8787">MTGDVTGSLTGPDTGQDDDHVALAMRRSTSDHMAHTNFDPCPVPGKTSTTWIPPYVNLCKVTSTTLFRPSVGRCQTIWLPP</sequence>
<comment type="caution">
    <text evidence="1">The sequence shown here is derived from an EMBL/GenBank/DDBJ whole genome shotgun (WGS) entry which is preliminary data.</text>
</comment>